<keyword evidence="3 4" id="KW-0175">Coiled coil</keyword>
<keyword evidence="9" id="KW-1185">Reference proteome</keyword>
<evidence type="ECO:0000256" key="1">
    <source>
        <dbReference type="ARBA" id="ARBA00004196"/>
    </source>
</evidence>
<evidence type="ECO:0000259" key="5">
    <source>
        <dbReference type="Pfam" id="PF25967"/>
    </source>
</evidence>
<evidence type="ECO:0000256" key="3">
    <source>
        <dbReference type="ARBA" id="ARBA00023054"/>
    </source>
</evidence>
<reference evidence="7" key="1">
    <citation type="submission" date="2016-03" db="EMBL/GenBank/DDBJ databases">
        <authorList>
            <person name="Ploux O."/>
        </authorList>
    </citation>
    <scope>NUCLEOTIDE SEQUENCE [LARGE SCALE GENOMIC DNA]</scope>
    <source>
        <strain evidence="7">DAU221</strain>
    </source>
</reference>
<feature type="domain" description="CzcB-like barrel-sandwich hybrid" evidence="6">
    <location>
        <begin position="91"/>
        <end position="274"/>
    </location>
</feature>
<protein>
    <submittedName>
        <fullName evidence="8">Efflux RND transporter periplasmic adaptor subunit</fullName>
    </submittedName>
    <submittedName>
        <fullName evidence="7">Efflux transporter periplasmic adaptor subunit</fullName>
    </submittedName>
</protein>
<accession>A0A143HPP8</accession>
<comment type="similarity">
    <text evidence="2">Belongs to the membrane fusion protein (MFP) (TC 8.A.1) family.</text>
</comment>
<dbReference type="Gene3D" id="2.40.50.100">
    <property type="match status" value="1"/>
</dbReference>
<dbReference type="Pfam" id="PF25967">
    <property type="entry name" value="RND-MFP_C"/>
    <property type="match status" value="1"/>
</dbReference>
<dbReference type="RefSeq" id="WP_067155082.1">
    <property type="nucleotide sequence ID" value="NZ_CP014864.1"/>
</dbReference>
<dbReference type="GO" id="GO:0016020">
    <property type="term" value="C:membrane"/>
    <property type="evidence" value="ECO:0007669"/>
    <property type="project" value="InterPro"/>
</dbReference>
<dbReference type="KEGG" id="mthd:A3224_12290"/>
<organism evidence="7 9">
    <name type="scientific">Microbulbifer thermotolerans</name>
    <dbReference type="NCBI Taxonomy" id="252514"/>
    <lineage>
        <taxon>Bacteria</taxon>
        <taxon>Pseudomonadati</taxon>
        <taxon>Pseudomonadota</taxon>
        <taxon>Gammaproteobacteria</taxon>
        <taxon>Cellvibrionales</taxon>
        <taxon>Microbulbiferaceae</taxon>
        <taxon>Microbulbifer</taxon>
    </lineage>
</organism>
<dbReference type="InterPro" id="IPR058647">
    <property type="entry name" value="BSH_CzcB-like"/>
</dbReference>
<dbReference type="GO" id="GO:0022857">
    <property type="term" value="F:transmembrane transporter activity"/>
    <property type="evidence" value="ECO:0007669"/>
    <property type="project" value="InterPro"/>
</dbReference>
<dbReference type="NCBIfam" id="TIGR01730">
    <property type="entry name" value="RND_mfp"/>
    <property type="match status" value="1"/>
</dbReference>
<reference evidence="9" key="2">
    <citation type="submission" date="2016-03" db="EMBL/GenBank/DDBJ databases">
        <authorList>
            <person name="Lee Y.-S."/>
            <person name="Choi Y.-L."/>
        </authorList>
    </citation>
    <scope>NUCLEOTIDE SEQUENCE [LARGE SCALE GENOMIC DNA]</scope>
    <source>
        <strain evidence="9">DAU221</strain>
    </source>
</reference>
<dbReference type="InterPro" id="IPR058627">
    <property type="entry name" value="MdtA-like_C"/>
</dbReference>
<dbReference type="GO" id="GO:0030313">
    <property type="term" value="C:cell envelope"/>
    <property type="evidence" value="ECO:0007669"/>
    <property type="project" value="UniProtKB-SubCell"/>
</dbReference>
<dbReference type="GeneID" id="76608824"/>
<gene>
    <name evidence="7" type="ORF">A3224_12290</name>
    <name evidence="8" type="ORF">OQJ68_04205</name>
</gene>
<proteinExistence type="inferred from homology"/>
<name>A0A143HPP8_MICTH</name>
<evidence type="ECO:0000313" key="8">
    <source>
        <dbReference type="EMBL" id="MCX2800984.1"/>
    </source>
</evidence>
<dbReference type="Proteomes" id="UP001209730">
    <property type="component" value="Unassembled WGS sequence"/>
</dbReference>
<dbReference type="Gene3D" id="2.40.420.20">
    <property type="match status" value="1"/>
</dbReference>
<dbReference type="InterPro" id="IPR006143">
    <property type="entry name" value="RND_pump_MFP"/>
</dbReference>
<reference evidence="8" key="3">
    <citation type="submission" date="2022-11" db="EMBL/GenBank/DDBJ databases">
        <title>Chitin-degrading and fungicidal potential of chitinolytic bacterial strains from marine environment of the Pacific Ocean regions.</title>
        <authorList>
            <person name="Pentekhina I."/>
            <person name="Nedashkovskaya O."/>
            <person name="Seitkalieva A."/>
            <person name="Podvolotskaya A."/>
            <person name="Tekutyeva L."/>
            <person name="Balabanova L."/>
        </authorList>
    </citation>
    <scope>NUCLEOTIDE SEQUENCE</scope>
    <source>
        <strain evidence="8">KMM 6838</strain>
    </source>
</reference>
<dbReference type="Gene3D" id="2.40.30.170">
    <property type="match status" value="1"/>
</dbReference>
<evidence type="ECO:0000259" key="6">
    <source>
        <dbReference type="Pfam" id="PF25973"/>
    </source>
</evidence>
<dbReference type="EMBL" id="CP014864">
    <property type="protein sequence ID" value="AMX03252.1"/>
    <property type="molecule type" value="Genomic_DNA"/>
</dbReference>
<dbReference type="SUPFAM" id="SSF111369">
    <property type="entry name" value="HlyD-like secretion proteins"/>
    <property type="match status" value="1"/>
</dbReference>
<dbReference type="InterPro" id="IPR050465">
    <property type="entry name" value="UPF0194_transport"/>
</dbReference>
<sequence>MIRDTSGQDVQIATVPAWKNPKVLKTAAAAGIALIFLAWGARAWFATGAVDSTLALSRINIAQVERGDLVRDLVVQGKVVAANSPTLFSPAQGIVKFAVKAGDTVTQGQLLAEVDSPEMSNQLAQEKALLNKLSVELERQKIQAKRQQLENRQKADLAKVNLTAAERELKRAEISMEKQIIARLDFEKTRDELARAELEYQQAVQNAELEKEALTFETRTLELQVSQQKLQVKELERRVRDLKILSPVDGTIGSLAVAQRSAVTANAPLITVVDLTSFELEAAVPENYADDLGLNMAVEINLGGKKLPGEITAISPEVINGQVQARVRFTDGQPQNLRQNLRLTARILLENREDVMLVKRGSFLDQSGGRYAFRLNGEQQAERVPIQIGALGLNQVEIVSGLNVGDRIIISAADELENAQLVALKE</sequence>
<dbReference type="EMBL" id="JAPHQB010000005">
    <property type="protein sequence ID" value="MCX2800984.1"/>
    <property type="molecule type" value="Genomic_DNA"/>
</dbReference>
<evidence type="ECO:0000313" key="7">
    <source>
        <dbReference type="EMBL" id="AMX03252.1"/>
    </source>
</evidence>
<evidence type="ECO:0000256" key="2">
    <source>
        <dbReference type="ARBA" id="ARBA00009477"/>
    </source>
</evidence>
<dbReference type="OrthoDB" id="5752864at2"/>
<dbReference type="Proteomes" id="UP000076077">
    <property type="component" value="Chromosome"/>
</dbReference>
<dbReference type="AlphaFoldDB" id="A0A143HPP8"/>
<dbReference type="PANTHER" id="PTHR32347:SF14">
    <property type="entry name" value="EFFLUX SYSTEM COMPONENT YKNX-RELATED"/>
    <property type="match status" value="1"/>
</dbReference>
<dbReference type="STRING" id="252514.A3224_12290"/>
<comment type="subcellular location">
    <subcellularLocation>
        <location evidence="1">Cell envelope</location>
    </subcellularLocation>
</comment>
<evidence type="ECO:0000256" key="4">
    <source>
        <dbReference type="SAM" id="Coils"/>
    </source>
</evidence>
<evidence type="ECO:0000313" key="9">
    <source>
        <dbReference type="Proteomes" id="UP000076077"/>
    </source>
</evidence>
<feature type="domain" description="Multidrug resistance protein MdtA-like C-terminal permuted SH3" evidence="5">
    <location>
        <begin position="367"/>
        <end position="414"/>
    </location>
</feature>
<dbReference type="PANTHER" id="PTHR32347">
    <property type="entry name" value="EFFLUX SYSTEM COMPONENT YKNX-RELATED"/>
    <property type="match status" value="1"/>
</dbReference>
<dbReference type="Pfam" id="PF25973">
    <property type="entry name" value="BSH_CzcB"/>
    <property type="match status" value="1"/>
</dbReference>
<feature type="coiled-coil region" evidence="4">
    <location>
        <begin position="120"/>
        <end position="245"/>
    </location>
</feature>